<evidence type="ECO:0000313" key="2">
    <source>
        <dbReference type="Proteomes" id="UP001054945"/>
    </source>
</evidence>
<accession>A0AAV4NYI4</accession>
<dbReference type="EMBL" id="BPLR01021382">
    <property type="protein sequence ID" value="GIX89016.1"/>
    <property type="molecule type" value="Genomic_DNA"/>
</dbReference>
<proteinExistence type="predicted"/>
<name>A0AAV4NYI4_CAEEX</name>
<protein>
    <submittedName>
        <fullName evidence="1">Uncharacterized protein</fullName>
    </submittedName>
</protein>
<dbReference type="Proteomes" id="UP001054945">
    <property type="component" value="Unassembled WGS sequence"/>
</dbReference>
<evidence type="ECO:0000313" key="1">
    <source>
        <dbReference type="EMBL" id="GIX89016.1"/>
    </source>
</evidence>
<reference evidence="1 2" key="1">
    <citation type="submission" date="2021-06" db="EMBL/GenBank/DDBJ databases">
        <title>Caerostris extrusa draft genome.</title>
        <authorList>
            <person name="Kono N."/>
            <person name="Arakawa K."/>
        </authorList>
    </citation>
    <scope>NUCLEOTIDE SEQUENCE [LARGE SCALE GENOMIC DNA]</scope>
</reference>
<keyword evidence="2" id="KW-1185">Reference proteome</keyword>
<dbReference type="AlphaFoldDB" id="A0AAV4NYI4"/>
<comment type="caution">
    <text evidence="1">The sequence shown here is derived from an EMBL/GenBank/DDBJ whole genome shotgun (WGS) entry which is preliminary data.</text>
</comment>
<sequence>MKLVCVGTKWKDLIPEKSKLENFGSACVWGGGKGGTSFAFRKVRSRKCVTNFGNVVCRQQTNRVCSGENRTYILMHDFCARSPIY</sequence>
<organism evidence="1 2">
    <name type="scientific">Caerostris extrusa</name>
    <name type="common">Bark spider</name>
    <name type="synonym">Caerostris bankana</name>
    <dbReference type="NCBI Taxonomy" id="172846"/>
    <lineage>
        <taxon>Eukaryota</taxon>
        <taxon>Metazoa</taxon>
        <taxon>Ecdysozoa</taxon>
        <taxon>Arthropoda</taxon>
        <taxon>Chelicerata</taxon>
        <taxon>Arachnida</taxon>
        <taxon>Araneae</taxon>
        <taxon>Araneomorphae</taxon>
        <taxon>Entelegynae</taxon>
        <taxon>Araneoidea</taxon>
        <taxon>Araneidae</taxon>
        <taxon>Caerostris</taxon>
    </lineage>
</organism>
<gene>
    <name evidence="1" type="ORF">CEXT_525061</name>
</gene>